<sequence>MYRDVEALDKRIIYFLQLENDLEPVGAQSVSQLFNTRRKIAIVKKHIIQYQSERIILKGRIEEIQKDIDEANASKRKLLHKESKICKRISLIKRNNFAKQLILDELSQEDMKHGIR</sequence>
<dbReference type="PATRIC" id="fig|1401327.3.peg.3010"/>
<organism evidence="2 3">
    <name type="scientific">Shigella dysenteriae WRSd3</name>
    <dbReference type="NCBI Taxonomy" id="1401327"/>
    <lineage>
        <taxon>Bacteria</taxon>
        <taxon>Pseudomonadati</taxon>
        <taxon>Pseudomonadota</taxon>
        <taxon>Gammaproteobacteria</taxon>
        <taxon>Enterobacterales</taxon>
        <taxon>Enterobacteriaceae</taxon>
        <taxon>Shigella</taxon>
    </lineage>
</organism>
<proteinExistence type="predicted"/>
<comment type="caution">
    <text evidence="2">The sequence shown here is derived from an EMBL/GenBank/DDBJ whole genome shotgun (WGS) entry which is preliminary data.</text>
</comment>
<dbReference type="Proteomes" id="UP000017944">
    <property type="component" value="Unassembled WGS sequence"/>
</dbReference>
<gene>
    <name evidence="2" type="ORF">WRSd3_03246</name>
    <name evidence="1" type="ORF">WRSd3_p00214</name>
</gene>
<dbReference type="InterPro" id="IPR002954">
    <property type="entry name" value="Salm_SPAgM"/>
</dbReference>
<accession>A0A090NDF6</accession>
<geneLocation type="plasmid" evidence="1">
    <name>unnamed</name>
</geneLocation>
<evidence type="ECO:0000313" key="2">
    <source>
        <dbReference type="EMBL" id="ESU77955.1"/>
    </source>
</evidence>
<reference evidence="2 3" key="1">
    <citation type="submission" date="2013-10" db="EMBL/GenBank/DDBJ databases">
        <title>Draft genomes and the virulence plasmids of Sd1617 vaccine constructs: WRSd3 and WRSd5.</title>
        <authorList>
            <person name="Aksomboon Vongsawan A."/>
            <person name="Venkatesan M.M."/>
            <person name="Vaisvil B."/>
            <person name="Emel G."/>
            <person name="Kepatral V."/>
            <person name="Sethabutr O."/>
            <person name="Serichantalergs O."/>
            <person name="Mason C."/>
        </authorList>
    </citation>
    <scope>NUCLEOTIDE SEQUENCE [LARGE SCALE GENOMIC DNA]</scope>
    <source>
        <strain evidence="2 3">WRSd3</strain>
        <plasmid evidence="1">unnamed</plasmid>
    </source>
</reference>
<dbReference type="EMBL" id="AXUT01000286">
    <property type="protein sequence ID" value="ESU77955.1"/>
    <property type="molecule type" value="Genomic_DNA"/>
</dbReference>
<evidence type="ECO:0000313" key="1">
    <source>
        <dbReference type="EMBL" id="ESU76062.1"/>
    </source>
</evidence>
<dbReference type="AlphaFoldDB" id="A0A090NDF6"/>
<dbReference type="RefSeq" id="WP_023636874.1">
    <property type="nucleotide sequence ID" value="NZ_AXUT01000778.1"/>
</dbReference>
<dbReference type="EMBL" id="AXUT01000778">
    <property type="protein sequence ID" value="ESU76062.1"/>
    <property type="molecule type" value="Genomic_DNA"/>
</dbReference>
<keyword evidence="1" id="KW-0614">Plasmid</keyword>
<evidence type="ECO:0000313" key="3">
    <source>
        <dbReference type="Proteomes" id="UP000017944"/>
    </source>
</evidence>
<name>A0A090NDF6_SHIDY</name>
<protein>
    <submittedName>
        <fullName evidence="2">Surface presentation of antigens protein spaM</fullName>
    </submittedName>
</protein>
<dbReference type="Pfam" id="PF02090">
    <property type="entry name" value="SPAM"/>
    <property type="match status" value="1"/>
</dbReference>